<name>A0A6A5TRI6_9PLEO</name>
<gene>
    <name evidence="1" type="ORF">CC80DRAFT_480754</name>
</gene>
<evidence type="ECO:0000313" key="2">
    <source>
        <dbReference type="Proteomes" id="UP000800035"/>
    </source>
</evidence>
<protein>
    <recommendedName>
        <fullName evidence="3">N-acetyltransferase domain-containing protein</fullName>
    </recommendedName>
</protein>
<evidence type="ECO:0008006" key="3">
    <source>
        <dbReference type="Google" id="ProtNLM"/>
    </source>
</evidence>
<accession>A0A6A5TRI6</accession>
<keyword evidence="2" id="KW-1185">Reference proteome</keyword>
<evidence type="ECO:0000313" key="1">
    <source>
        <dbReference type="EMBL" id="KAF1951547.1"/>
    </source>
</evidence>
<dbReference type="AlphaFoldDB" id="A0A6A5TRI6"/>
<reference evidence="1" key="1">
    <citation type="journal article" date="2020" name="Stud. Mycol.">
        <title>101 Dothideomycetes genomes: a test case for predicting lifestyles and emergence of pathogens.</title>
        <authorList>
            <person name="Haridas S."/>
            <person name="Albert R."/>
            <person name="Binder M."/>
            <person name="Bloem J."/>
            <person name="Labutti K."/>
            <person name="Salamov A."/>
            <person name="Andreopoulos B."/>
            <person name="Baker S."/>
            <person name="Barry K."/>
            <person name="Bills G."/>
            <person name="Bluhm B."/>
            <person name="Cannon C."/>
            <person name="Castanera R."/>
            <person name="Culley D."/>
            <person name="Daum C."/>
            <person name="Ezra D."/>
            <person name="Gonzalez J."/>
            <person name="Henrissat B."/>
            <person name="Kuo A."/>
            <person name="Liang C."/>
            <person name="Lipzen A."/>
            <person name="Lutzoni F."/>
            <person name="Magnuson J."/>
            <person name="Mondo S."/>
            <person name="Nolan M."/>
            <person name="Ohm R."/>
            <person name="Pangilinan J."/>
            <person name="Park H.-J."/>
            <person name="Ramirez L."/>
            <person name="Alfaro M."/>
            <person name="Sun H."/>
            <person name="Tritt A."/>
            <person name="Yoshinaga Y."/>
            <person name="Zwiers L.-H."/>
            <person name="Turgeon B."/>
            <person name="Goodwin S."/>
            <person name="Spatafora J."/>
            <person name="Crous P."/>
            <person name="Grigoriev I."/>
        </authorList>
    </citation>
    <scope>NUCLEOTIDE SEQUENCE</scope>
    <source>
        <strain evidence="1">CBS 675.92</strain>
    </source>
</reference>
<proteinExistence type="predicted"/>
<organism evidence="1 2">
    <name type="scientific">Byssothecium circinans</name>
    <dbReference type="NCBI Taxonomy" id="147558"/>
    <lineage>
        <taxon>Eukaryota</taxon>
        <taxon>Fungi</taxon>
        <taxon>Dikarya</taxon>
        <taxon>Ascomycota</taxon>
        <taxon>Pezizomycotina</taxon>
        <taxon>Dothideomycetes</taxon>
        <taxon>Pleosporomycetidae</taxon>
        <taxon>Pleosporales</taxon>
        <taxon>Massarineae</taxon>
        <taxon>Massarinaceae</taxon>
        <taxon>Byssothecium</taxon>
    </lineage>
</organism>
<dbReference type="Proteomes" id="UP000800035">
    <property type="component" value="Unassembled WGS sequence"/>
</dbReference>
<dbReference type="EMBL" id="ML977016">
    <property type="protein sequence ID" value="KAF1951547.1"/>
    <property type="molecule type" value="Genomic_DNA"/>
</dbReference>
<dbReference type="OrthoDB" id="3745836at2759"/>
<sequence>MFPPSLTPTLFLHLADLKANPKLANQLAILENSAFTRSHAKDPQKWNVPSHRFPTTQHLLDLVGDSGVMAIILDEVRNDELDDALLVHAPSHDGDGATKGKLVACSAVIPWSGGWEKEGAGTETGWEVKAVAVDEDEMYLGKGIAIKLLADIEKYLIDKERVVTKGISRYAQENAALDVDRGILNLWLLVAEDLNGEYWRRRGYSEVRRKTCSWIWGCHTSFDMLTMRKQVLFNIE</sequence>